<dbReference type="SUPFAM" id="SSF88713">
    <property type="entry name" value="Glycoside hydrolase/deacetylase"/>
    <property type="match status" value="2"/>
</dbReference>
<dbReference type="InterPro" id="IPR027291">
    <property type="entry name" value="Glyco_hydro_38_N_sf"/>
</dbReference>
<accession>A0A7J7I7B5</accession>
<proteinExistence type="predicted"/>
<sequence length="305" mass="34328">MSALSVSALVCIWVLLCFYGGVNGYGYIKYNTGSGIVEGKLNVHFVPHSHDDVGWLKTIDQYYVGSNNSIQGACVENVLDSVMVSLLKDPNRKFIFAEMVLKSGCGRRNGGGDAVAVVGCKGRSVTVAAVRLFRHRYDRYGSRYGRHTCESQSHCKSSRNRWRILAYINAKMILWCRNGGWCMHDEATSHYIDMIDQTTLGHRTIKNQFNITPRAGWQIDPFGHSAVQAYLLGAELGFDSVHFARIDYQDRAKRKQDKSLEVVWRGSKTFGSSSQIFTNTFPVHDDFMPVQVPSLSKHEPTKILF</sequence>
<protein>
    <recommendedName>
        <fullName evidence="2">Glycoside hydrolase family 38 N-terminal domain-containing protein</fullName>
    </recommendedName>
</protein>
<dbReference type="EMBL" id="JACBKZ010000001">
    <property type="protein sequence ID" value="KAF5960920.1"/>
    <property type="molecule type" value="Genomic_DNA"/>
</dbReference>
<dbReference type="InterPro" id="IPR011330">
    <property type="entry name" value="Glyco_hydro/deAcase_b/a-brl"/>
</dbReference>
<evidence type="ECO:0000313" key="4">
    <source>
        <dbReference type="Proteomes" id="UP000593564"/>
    </source>
</evidence>
<feature type="signal peptide" evidence="1">
    <location>
        <begin position="1"/>
        <end position="24"/>
    </location>
</feature>
<feature type="domain" description="Glycoside hydrolase family 38 N-terminal" evidence="2">
    <location>
        <begin position="177"/>
        <end position="285"/>
    </location>
</feature>
<reference evidence="4" key="1">
    <citation type="journal article" date="2020" name="Nat. Commun.">
        <title>Genome assembly of wild tea tree DASZ reveals pedigree and selection history of tea varieties.</title>
        <authorList>
            <person name="Zhang W."/>
            <person name="Zhang Y."/>
            <person name="Qiu H."/>
            <person name="Guo Y."/>
            <person name="Wan H."/>
            <person name="Zhang X."/>
            <person name="Scossa F."/>
            <person name="Alseekh S."/>
            <person name="Zhang Q."/>
            <person name="Wang P."/>
            <person name="Xu L."/>
            <person name="Schmidt M.H."/>
            <person name="Jia X."/>
            <person name="Li D."/>
            <person name="Zhu A."/>
            <person name="Guo F."/>
            <person name="Chen W."/>
            <person name="Ni D."/>
            <person name="Usadel B."/>
            <person name="Fernie A.R."/>
            <person name="Wen W."/>
        </authorList>
    </citation>
    <scope>NUCLEOTIDE SEQUENCE [LARGE SCALE GENOMIC DNA]</scope>
    <source>
        <strain evidence="4">cv. G240</strain>
    </source>
</reference>
<reference evidence="3 4" key="2">
    <citation type="submission" date="2020-07" db="EMBL/GenBank/DDBJ databases">
        <title>Genome assembly of wild tea tree DASZ reveals pedigree and selection history of tea varieties.</title>
        <authorList>
            <person name="Zhang W."/>
        </authorList>
    </citation>
    <scope>NUCLEOTIDE SEQUENCE [LARGE SCALE GENOMIC DNA]</scope>
    <source>
        <strain evidence="4">cv. G240</strain>
        <tissue evidence="3">Leaf</tissue>
    </source>
</reference>
<dbReference type="InterPro" id="IPR050843">
    <property type="entry name" value="Glycosyl_Hydrlase_38"/>
</dbReference>
<feature type="chain" id="PRO_5029802051" description="Glycoside hydrolase family 38 N-terminal domain-containing protein" evidence="1">
    <location>
        <begin position="25"/>
        <end position="305"/>
    </location>
</feature>
<dbReference type="PANTHER" id="PTHR11607:SF61">
    <property type="entry name" value="ALPHA-MANNOSIDASE"/>
    <property type="match status" value="1"/>
</dbReference>
<organism evidence="3 4">
    <name type="scientific">Camellia sinensis</name>
    <name type="common">Tea plant</name>
    <name type="synonym">Thea sinensis</name>
    <dbReference type="NCBI Taxonomy" id="4442"/>
    <lineage>
        <taxon>Eukaryota</taxon>
        <taxon>Viridiplantae</taxon>
        <taxon>Streptophyta</taxon>
        <taxon>Embryophyta</taxon>
        <taxon>Tracheophyta</taxon>
        <taxon>Spermatophyta</taxon>
        <taxon>Magnoliopsida</taxon>
        <taxon>eudicotyledons</taxon>
        <taxon>Gunneridae</taxon>
        <taxon>Pentapetalae</taxon>
        <taxon>asterids</taxon>
        <taxon>Ericales</taxon>
        <taxon>Theaceae</taxon>
        <taxon>Camellia</taxon>
    </lineage>
</organism>
<keyword evidence="4" id="KW-1185">Reference proteome</keyword>
<comment type="caution">
    <text evidence="3">The sequence shown here is derived from an EMBL/GenBank/DDBJ whole genome shotgun (WGS) entry which is preliminary data.</text>
</comment>
<dbReference type="Gene3D" id="3.20.110.10">
    <property type="entry name" value="Glycoside hydrolase 38, N terminal domain"/>
    <property type="match status" value="2"/>
</dbReference>
<gene>
    <name evidence="3" type="ORF">HYC85_002129</name>
</gene>
<dbReference type="PANTHER" id="PTHR11607">
    <property type="entry name" value="ALPHA-MANNOSIDASE"/>
    <property type="match status" value="1"/>
</dbReference>
<dbReference type="Proteomes" id="UP000593564">
    <property type="component" value="Unassembled WGS sequence"/>
</dbReference>
<feature type="domain" description="Glycoside hydrolase family 38 N-terminal" evidence="2">
    <location>
        <begin position="42"/>
        <end position="100"/>
    </location>
</feature>
<dbReference type="Pfam" id="PF01074">
    <property type="entry name" value="Glyco_hydro_38N"/>
    <property type="match status" value="2"/>
</dbReference>
<evidence type="ECO:0000259" key="2">
    <source>
        <dbReference type="Pfam" id="PF01074"/>
    </source>
</evidence>
<dbReference type="GO" id="GO:0006013">
    <property type="term" value="P:mannose metabolic process"/>
    <property type="evidence" value="ECO:0007669"/>
    <property type="project" value="InterPro"/>
</dbReference>
<dbReference type="GO" id="GO:0004559">
    <property type="term" value="F:alpha-mannosidase activity"/>
    <property type="evidence" value="ECO:0007669"/>
    <property type="project" value="InterPro"/>
</dbReference>
<dbReference type="InterPro" id="IPR000602">
    <property type="entry name" value="Glyco_hydro_38_N"/>
</dbReference>
<evidence type="ECO:0000313" key="3">
    <source>
        <dbReference type="EMBL" id="KAF5960920.1"/>
    </source>
</evidence>
<evidence type="ECO:0000256" key="1">
    <source>
        <dbReference type="SAM" id="SignalP"/>
    </source>
</evidence>
<keyword evidence="1" id="KW-0732">Signal</keyword>
<dbReference type="AlphaFoldDB" id="A0A7J7I7B5"/>
<name>A0A7J7I7B5_CAMSI</name>